<name>A0A2K3NHK1_TRIPR</name>
<dbReference type="EMBL" id="ASHM01021454">
    <property type="protein sequence ID" value="PNY02514.1"/>
    <property type="molecule type" value="Genomic_DNA"/>
</dbReference>
<sequence>MEAVIWNSQNHVIFARGTVSVESLVDKVKLSSCKWYLAKNPGNAAPSISGRYNRSCVGADSGMWAAGCVLVQVFVVMCFCSFGGVYF</sequence>
<protein>
    <submittedName>
        <fullName evidence="2">Uncharacterized protein</fullName>
    </submittedName>
</protein>
<keyword evidence="1" id="KW-0472">Membrane</keyword>
<keyword evidence="1" id="KW-1133">Transmembrane helix</keyword>
<dbReference type="Proteomes" id="UP000236291">
    <property type="component" value="Unassembled WGS sequence"/>
</dbReference>
<dbReference type="AlphaFoldDB" id="A0A2K3NHK1"/>
<keyword evidence="1" id="KW-0812">Transmembrane</keyword>
<evidence type="ECO:0000256" key="1">
    <source>
        <dbReference type="SAM" id="Phobius"/>
    </source>
</evidence>
<organism evidence="2 3">
    <name type="scientific">Trifolium pratense</name>
    <name type="common">Red clover</name>
    <dbReference type="NCBI Taxonomy" id="57577"/>
    <lineage>
        <taxon>Eukaryota</taxon>
        <taxon>Viridiplantae</taxon>
        <taxon>Streptophyta</taxon>
        <taxon>Embryophyta</taxon>
        <taxon>Tracheophyta</taxon>
        <taxon>Spermatophyta</taxon>
        <taxon>Magnoliopsida</taxon>
        <taxon>eudicotyledons</taxon>
        <taxon>Gunneridae</taxon>
        <taxon>Pentapetalae</taxon>
        <taxon>rosids</taxon>
        <taxon>fabids</taxon>
        <taxon>Fabales</taxon>
        <taxon>Fabaceae</taxon>
        <taxon>Papilionoideae</taxon>
        <taxon>50 kb inversion clade</taxon>
        <taxon>NPAAA clade</taxon>
        <taxon>Hologalegina</taxon>
        <taxon>IRL clade</taxon>
        <taxon>Trifolieae</taxon>
        <taxon>Trifolium</taxon>
    </lineage>
</organism>
<gene>
    <name evidence="2" type="ORF">L195_g025825</name>
</gene>
<proteinExistence type="predicted"/>
<reference evidence="2 3" key="2">
    <citation type="journal article" date="2017" name="Front. Plant Sci.">
        <title>Gene Classification and Mining of Molecular Markers Useful in Red Clover (Trifolium pratense) Breeding.</title>
        <authorList>
            <person name="Istvanek J."/>
            <person name="Dluhosova J."/>
            <person name="Dluhos P."/>
            <person name="Patkova L."/>
            <person name="Nedelnik J."/>
            <person name="Repkova J."/>
        </authorList>
    </citation>
    <scope>NUCLEOTIDE SEQUENCE [LARGE SCALE GENOMIC DNA]</scope>
    <source>
        <strain evidence="3">cv. Tatra</strain>
        <tissue evidence="2">Young leaves</tissue>
    </source>
</reference>
<feature type="transmembrane region" description="Helical" evidence="1">
    <location>
        <begin position="63"/>
        <end position="86"/>
    </location>
</feature>
<evidence type="ECO:0000313" key="2">
    <source>
        <dbReference type="EMBL" id="PNY02514.1"/>
    </source>
</evidence>
<accession>A0A2K3NHK1</accession>
<comment type="caution">
    <text evidence="2">The sequence shown here is derived from an EMBL/GenBank/DDBJ whole genome shotgun (WGS) entry which is preliminary data.</text>
</comment>
<evidence type="ECO:0000313" key="3">
    <source>
        <dbReference type="Proteomes" id="UP000236291"/>
    </source>
</evidence>
<reference evidence="2 3" key="1">
    <citation type="journal article" date="2014" name="Am. J. Bot.">
        <title>Genome assembly and annotation for red clover (Trifolium pratense; Fabaceae).</title>
        <authorList>
            <person name="Istvanek J."/>
            <person name="Jaros M."/>
            <person name="Krenek A."/>
            <person name="Repkova J."/>
        </authorList>
    </citation>
    <scope>NUCLEOTIDE SEQUENCE [LARGE SCALE GENOMIC DNA]</scope>
    <source>
        <strain evidence="3">cv. Tatra</strain>
        <tissue evidence="2">Young leaves</tissue>
    </source>
</reference>